<keyword evidence="2" id="KW-1185">Reference proteome</keyword>
<sequence length="371" mass="42196">QGAHHRTAPDRIIVYNESQILNLFISSEQQKDYENLARELLTASLDLLLAVVNEDLCSQVSTLLFNEGLENAEIIRRLLLILNEHLNKLIIRLPHSTLSNRDQELLVEWVSTEINTEHLRAYNSEINEILKNTVKFLDLLLDEKLFTDILAIINKIIAADKILNLGNNIVAKFRCLAQPERALPRVTEEEKNRVLSKLSLGVTPYGIMNLTAFPRLLDSFQRIISGSLPEGIPSQNELAYCFFSALSWDKVEKVLAPAELREEKTLGGTGSDGLGQKKSDRNQRVNRYKNEVKSNKSPIKSKVKSVAQRKGGNWSIAESQISHLSLLLSPKKSPSTYLPKKYQKKHQSDELRLLAKAEKFYNVGKLRWKYL</sequence>
<gene>
    <name evidence="1" type="ORF">RPERSI_LOCUS10861</name>
</gene>
<accession>A0ACA9PMC7</accession>
<reference evidence="1" key="1">
    <citation type="submission" date="2021-06" db="EMBL/GenBank/DDBJ databases">
        <authorList>
            <person name="Kallberg Y."/>
            <person name="Tangrot J."/>
            <person name="Rosling A."/>
        </authorList>
    </citation>
    <scope>NUCLEOTIDE SEQUENCE</scope>
    <source>
        <strain evidence="1">MA461A</strain>
    </source>
</reference>
<comment type="caution">
    <text evidence="1">The sequence shown here is derived from an EMBL/GenBank/DDBJ whole genome shotgun (WGS) entry which is preliminary data.</text>
</comment>
<name>A0ACA9PMC7_9GLOM</name>
<evidence type="ECO:0000313" key="1">
    <source>
        <dbReference type="EMBL" id="CAG8715532.1"/>
    </source>
</evidence>
<dbReference type="EMBL" id="CAJVQC010021902">
    <property type="protein sequence ID" value="CAG8715532.1"/>
    <property type="molecule type" value="Genomic_DNA"/>
</dbReference>
<protein>
    <submittedName>
        <fullName evidence="1">27001_t:CDS:1</fullName>
    </submittedName>
</protein>
<organism evidence="1 2">
    <name type="scientific">Racocetra persica</name>
    <dbReference type="NCBI Taxonomy" id="160502"/>
    <lineage>
        <taxon>Eukaryota</taxon>
        <taxon>Fungi</taxon>
        <taxon>Fungi incertae sedis</taxon>
        <taxon>Mucoromycota</taxon>
        <taxon>Glomeromycotina</taxon>
        <taxon>Glomeromycetes</taxon>
        <taxon>Diversisporales</taxon>
        <taxon>Gigasporaceae</taxon>
        <taxon>Racocetra</taxon>
    </lineage>
</organism>
<evidence type="ECO:0000313" key="2">
    <source>
        <dbReference type="Proteomes" id="UP000789920"/>
    </source>
</evidence>
<proteinExistence type="predicted"/>
<dbReference type="Proteomes" id="UP000789920">
    <property type="component" value="Unassembled WGS sequence"/>
</dbReference>
<feature type="non-terminal residue" evidence="1">
    <location>
        <position position="1"/>
    </location>
</feature>